<evidence type="ECO:0000256" key="3">
    <source>
        <dbReference type="ARBA" id="ARBA00023002"/>
    </source>
</evidence>
<dbReference type="PANTHER" id="PTHR10209:SF804">
    <property type="entry name" value="FE2OG DIOXYGENASE DOMAIN-CONTAINING PROTEIN"/>
    <property type="match status" value="1"/>
</dbReference>
<keyword evidence="4 5" id="KW-0408">Iron</keyword>
<evidence type="ECO:0000256" key="5">
    <source>
        <dbReference type="RuleBase" id="RU003682"/>
    </source>
</evidence>
<sequence>MPSTTVIEAGPKPELHLTLQNGQSIRFHSDTAIDAHEIPVTYLQGMYSDNIEDRKVVAEQIREAEHRIGFLYIVNHGIDGKYAENTFHQAKRFFGQEEQKKLEVCTDLVEYLGYFLMARYNRNGKRKNVLMEAYNWGFNPKTGHRCLWPKVLWPKDLPGFKDTLYKHHARLLTLARKLTRIFEPALHLEEDHSDKDIRTPAAGMRPTYYPPQEASASEQLGIGAHTDFECFTFVTQDTHAGLEVLSKSGYWIKAKPIPGSIVVNTADCFMRQTNDFFVSTVHRVVNKGGAERYSCPVFFGWDHDMELEPVPTCCGLENPIKYPVITSGEYLKWRGDQAKKV</sequence>
<keyword evidence="8" id="KW-1185">Reference proteome</keyword>
<name>A0A1Y1YTS9_9PLEO</name>
<dbReference type="STRING" id="1231657.A0A1Y1YTS9"/>
<evidence type="ECO:0000313" key="7">
    <source>
        <dbReference type="EMBL" id="ORY01440.1"/>
    </source>
</evidence>
<gene>
    <name evidence="7" type="ORF">BCR34DRAFT_627761</name>
</gene>
<dbReference type="SUPFAM" id="SSF51197">
    <property type="entry name" value="Clavaminate synthase-like"/>
    <property type="match status" value="1"/>
</dbReference>
<feature type="domain" description="Fe2OG dioxygenase" evidence="6">
    <location>
        <begin position="200"/>
        <end position="301"/>
    </location>
</feature>
<dbReference type="AlphaFoldDB" id="A0A1Y1YTS9"/>
<evidence type="ECO:0000313" key="8">
    <source>
        <dbReference type="Proteomes" id="UP000193144"/>
    </source>
</evidence>
<dbReference type="Proteomes" id="UP000193144">
    <property type="component" value="Unassembled WGS sequence"/>
</dbReference>
<dbReference type="InterPro" id="IPR027443">
    <property type="entry name" value="IPNS-like_sf"/>
</dbReference>
<organism evidence="7 8">
    <name type="scientific">Clohesyomyces aquaticus</name>
    <dbReference type="NCBI Taxonomy" id="1231657"/>
    <lineage>
        <taxon>Eukaryota</taxon>
        <taxon>Fungi</taxon>
        <taxon>Dikarya</taxon>
        <taxon>Ascomycota</taxon>
        <taxon>Pezizomycotina</taxon>
        <taxon>Dothideomycetes</taxon>
        <taxon>Pleosporomycetidae</taxon>
        <taxon>Pleosporales</taxon>
        <taxon>Lindgomycetaceae</taxon>
        <taxon>Clohesyomyces</taxon>
    </lineage>
</organism>
<dbReference type="EMBL" id="MCFA01000170">
    <property type="protein sequence ID" value="ORY01440.1"/>
    <property type="molecule type" value="Genomic_DNA"/>
</dbReference>
<dbReference type="Pfam" id="PF14226">
    <property type="entry name" value="DIOX_N"/>
    <property type="match status" value="1"/>
</dbReference>
<reference evidence="7 8" key="1">
    <citation type="submission" date="2016-07" db="EMBL/GenBank/DDBJ databases">
        <title>Pervasive Adenine N6-methylation of Active Genes in Fungi.</title>
        <authorList>
            <consortium name="DOE Joint Genome Institute"/>
            <person name="Mondo S.J."/>
            <person name="Dannebaum R.O."/>
            <person name="Kuo R.C."/>
            <person name="Labutti K."/>
            <person name="Haridas S."/>
            <person name="Kuo A."/>
            <person name="Salamov A."/>
            <person name="Ahrendt S.R."/>
            <person name="Lipzen A."/>
            <person name="Sullivan W."/>
            <person name="Andreopoulos W.B."/>
            <person name="Clum A."/>
            <person name="Lindquist E."/>
            <person name="Daum C."/>
            <person name="Ramamoorthy G.K."/>
            <person name="Gryganskyi A."/>
            <person name="Culley D."/>
            <person name="Magnuson J.K."/>
            <person name="James T.Y."/>
            <person name="O'Malley M.A."/>
            <person name="Stajich J.E."/>
            <person name="Spatafora J.W."/>
            <person name="Visel A."/>
            <person name="Grigoriev I.V."/>
        </authorList>
    </citation>
    <scope>NUCLEOTIDE SEQUENCE [LARGE SCALE GENOMIC DNA]</scope>
    <source>
        <strain evidence="7 8">CBS 115471</strain>
    </source>
</reference>
<dbReference type="InterPro" id="IPR005123">
    <property type="entry name" value="Oxoglu/Fe-dep_dioxygenase_dom"/>
</dbReference>
<dbReference type="Gene3D" id="2.60.120.330">
    <property type="entry name" value="B-lactam Antibiotic, Isopenicillin N Synthase, Chain"/>
    <property type="match status" value="1"/>
</dbReference>
<proteinExistence type="inferred from homology"/>
<dbReference type="GO" id="GO:0016491">
    <property type="term" value="F:oxidoreductase activity"/>
    <property type="evidence" value="ECO:0007669"/>
    <property type="project" value="UniProtKB-KW"/>
</dbReference>
<evidence type="ECO:0000259" key="6">
    <source>
        <dbReference type="PROSITE" id="PS51471"/>
    </source>
</evidence>
<dbReference type="Pfam" id="PF03171">
    <property type="entry name" value="2OG-FeII_Oxy"/>
    <property type="match status" value="1"/>
</dbReference>
<dbReference type="PANTHER" id="PTHR10209">
    <property type="entry name" value="OXIDOREDUCTASE, 2OG-FE II OXYGENASE FAMILY PROTEIN"/>
    <property type="match status" value="1"/>
</dbReference>
<dbReference type="PROSITE" id="PS51471">
    <property type="entry name" value="FE2OG_OXY"/>
    <property type="match status" value="1"/>
</dbReference>
<dbReference type="InterPro" id="IPR026992">
    <property type="entry name" value="DIOX_N"/>
</dbReference>
<keyword evidence="3 5" id="KW-0560">Oxidoreductase</keyword>
<comment type="similarity">
    <text evidence="1 5">Belongs to the iron/ascorbate-dependent oxidoreductase family.</text>
</comment>
<dbReference type="GO" id="GO:0044283">
    <property type="term" value="P:small molecule biosynthetic process"/>
    <property type="evidence" value="ECO:0007669"/>
    <property type="project" value="UniProtKB-ARBA"/>
</dbReference>
<keyword evidence="2 5" id="KW-0479">Metal-binding</keyword>
<dbReference type="OrthoDB" id="288590at2759"/>
<protein>
    <submittedName>
        <fullName evidence="7">Putative isopenicillin N synthetase</fullName>
    </submittedName>
</protein>
<dbReference type="PRINTS" id="PR00682">
    <property type="entry name" value="IPNSYNTHASE"/>
</dbReference>
<evidence type="ECO:0000256" key="4">
    <source>
        <dbReference type="ARBA" id="ARBA00023004"/>
    </source>
</evidence>
<dbReference type="GO" id="GO:0046872">
    <property type="term" value="F:metal ion binding"/>
    <property type="evidence" value="ECO:0007669"/>
    <property type="project" value="UniProtKB-KW"/>
</dbReference>
<dbReference type="InterPro" id="IPR044861">
    <property type="entry name" value="IPNS-like_FE2OG_OXY"/>
</dbReference>
<comment type="caution">
    <text evidence="7">The sequence shown here is derived from an EMBL/GenBank/DDBJ whole genome shotgun (WGS) entry which is preliminary data.</text>
</comment>
<evidence type="ECO:0000256" key="2">
    <source>
        <dbReference type="ARBA" id="ARBA00022723"/>
    </source>
</evidence>
<evidence type="ECO:0000256" key="1">
    <source>
        <dbReference type="ARBA" id="ARBA00008056"/>
    </source>
</evidence>
<accession>A0A1Y1YTS9</accession>